<feature type="transmembrane region" description="Helical" evidence="8">
    <location>
        <begin position="293"/>
        <end position="313"/>
    </location>
</feature>
<accession>A0A7M7KL49</accession>
<feature type="transmembrane region" description="Helical" evidence="8">
    <location>
        <begin position="821"/>
        <end position="845"/>
    </location>
</feature>
<evidence type="ECO:0000259" key="9">
    <source>
        <dbReference type="PROSITE" id="PS50156"/>
    </source>
</evidence>
<reference evidence="10" key="1">
    <citation type="submission" date="2021-01" db="UniProtKB">
        <authorList>
            <consortium name="EnsemblMetazoa"/>
        </authorList>
    </citation>
    <scope>IDENTIFICATION</scope>
</reference>
<dbReference type="PANTHER" id="PTHR10796:SF92">
    <property type="entry name" value="PATCHED-RELATED, ISOFORM A"/>
    <property type="match status" value="1"/>
</dbReference>
<dbReference type="InterPro" id="IPR051697">
    <property type="entry name" value="Patched_domain-protein"/>
</dbReference>
<dbReference type="FunFam" id="1.20.1640.10:FF:000013">
    <property type="entry name" value="PaTched Related family"/>
    <property type="match status" value="1"/>
</dbReference>
<feature type="transmembrane region" description="Helical" evidence="8">
    <location>
        <begin position="325"/>
        <end position="348"/>
    </location>
</feature>
<evidence type="ECO:0000256" key="5">
    <source>
        <dbReference type="ARBA" id="ARBA00022989"/>
    </source>
</evidence>
<dbReference type="InterPro" id="IPR000731">
    <property type="entry name" value="SSD"/>
</dbReference>
<dbReference type="OrthoDB" id="6505774at2759"/>
<organism evidence="10 11">
    <name type="scientific">Varroa destructor</name>
    <name type="common">Honeybee mite</name>
    <dbReference type="NCBI Taxonomy" id="109461"/>
    <lineage>
        <taxon>Eukaryota</taxon>
        <taxon>Metazoa</taxon>
        <taxon>Ecdysozoa</taxon>
        <taxon>Arthropoda</taxon>
        <taxon>Chelicerata</taxon>
        <taxon>Arachnida</taxon>
        <taxon>Acari</taxon>
        <taxon>Parasitiformes</taxon>
        <taxon>Mesostigmata</taxon>
        <taxon>Gamasina</taxon>
        <taxon>Dermanyssoidea</taxon>
        <taxon>Varroidae</taxon>
        <taxon>Varroa</taxon>
    </lineage>
</organism>
<feature type="transmembrane region" description="Helical" evidence="8">
    <location>
        <begin position="423"/>
        <end position="453"/>
    </location>
</feature>
<keyword evidence="6 8" id="KW-0472">Membrane</keyword>
<feature type="transmembrane region" description="Helical" evidence="8">
    <location>
        <begin position="724"/>
        <end position="742"/>
    </location>
</feature>
<evidence type="ECO:0000256" key="1">
    <source>
        <dbReference type="ARBA" id="ARBA00004651"/>
    </source>
</evidence>
<keyword evidence="4 8" id="KW-0812">Transmembrane</keyword>
<evidence type="ECO:0000256" key="7">
    <source>
        <dbReference type="ARBA" id="ARBA00023180"/>
    </source>
</evidence>
<dbReference type="GO" id="GO:0005886">
    <property type="term" value="C:plasma membrane"/>
    <property type="evidence" value="ECO:0007669"/>
    <property type="project" value="UniProtKB-SubCell"/>
</dbReference>
<keyword evidence="11" id="KW-1185">Reference proteome</keyword>
<dbReference type="AlphaFoldDB" id="A0A7M7KL49"/>
<feature type="transmembrane region" description="Helical" evidence="8">
    <location>
        <begin position="749"/>
        <end position="771"/>
    </location>
</feature>
<sequence length="886" mass="98626">MSGVQRDFLERALSNGFQRLGRSLARNPALYISTSFAISLGLFSFVLLPLVPYEPLQRLVPPLKYLDDPEFLFAPVHSRAYEEARIIAASFPTNTSLNFDVGRATRHEAFARVIIEAKNRSVLTGEVWKDVLQLDRLIRALSINTADTSSIGRHRRTYSELCARDNGRCFVNDFLVPLTKMMPMLEFGPLTLDYPLHVITRKNGRSFYIPTGVFFGGANLSEDGSSLRSAQALTLVYYLEAESDASKFRARQWESAFVDLLSEMRLPNVRTYFFTSRSLAAELERNMLSVAPLLPITIVLMLAFTMVSCSMTGGCEWYMAKPWVGFFSCVTVLLSVGAATGCMALAGVPLIGIDLAAPFLMLGIGLDDTFVMLSAWKHTKPSLSVPDRTAQMFGEAGVSITITSITNVISFVIGAYSPFPSVYMFCVYTAVCAACTYLLQLLLLGALIAVFGYCESFRLHGLFLYRLPEDTKRNKKLGITGSRNSTSSSTSDKQYSSQLLIKQDNYCIFRDRVAPFLSRRPVKRFVVVLFLSYAFVAAYGCSQLKEGLDRARLTLDDSYAKDFFIADDKYFKSYPYRVQVVFNRPLNYTLAEVAELAPVIEDFESSSYVRNRALTECWFRESANTTRLREYLGVLSRRAKLGSLADYLAPGISIIRKDVRWKNQSIVSSRCMLQARDVRSSNDEAAMMMELREIADRHSAFNVTVFHPLFVFFDQFLLVRSTTAQSVVVATLVMILVTVLLLPSGWAVAWMALTIASIELGVLGFMTLWGVNLDSISMINLIMCIGFSVDYSAHIAHAFLTGRAPTPEGRVAETLSALGVPVVQGALSTLLGIIILAAAPSYIFLTFFKTVFLVIVLGALHALIFLPVFLSATFKQKKEIIENNVV</sequence>
<dbReference type="OMA" id="INDMFII"/>
<comment type="similarity">
    <text evidence="2">Belongs to the patched family.</text>
</comment>
<evidence type="ECO:0000256" key="6">
    <source>
        <dbReference type="ARBA" id="ARBA00023136"/>
    </source>
</evidence>
<evidence type="ECO:0000313" key="11">
    <source>
        <dbReference type="Proteomes" id="UP000594260"/>
    </source>
</evidence>
<dbReference type="Gene3D" id="1.20.1640.10">
    <property type="entry name" value="Multidrug efflux transporter AcrB transmembrane domain"/>
    <property type="match status" value="2"/>
</dbReference>
<feature type="transmembrane region" description="Helical" evidence="8">
    <location>
        <begin position="396"/>
        <end position="416"/>
    </location>
</feature>
<keyword evidence="5 8" id="KW-1133">Transmembrane helix</keyword>
<dbReference type="Pfam" id="PF02460">
    <property type="entry name" value="Patched"/>
    <property type="match status" value="1"/>
</dbReference>
<protein>
    <recommendedName>
        <fullName evidence="9">SSD domain-containing protein</fullName>
    </recommendedName>
</protein>
<dbReference type="InterPro" id="IPR003392">
    <property type="entry name" value="PTHD_SSD"/>
</dbReference>
<dbReference type="SUPFAM" id="SSF82866">
    <property type="entry name" value="Multidrug efflux transporter AcrB transmembrane domain"/>
    <property type="match status" value="2"/>
</dbReference>
<feature type="transmembrane region" description="Helical" evidence="8">
    <location>
        <begin position="777"/>
        <end position="800"/>
    </location>
</feature>
<dbReference type="PANTHER" id="PTHR10796">
    <property type="entry name" value="PATCHED-RELATED"/>
    <property type="match status" value="1"/>
</dbReference>
<feature type="transmembrane region" description="Helical" evidence="8">
    <location>
        <begin position="525"/>
        <end position="542"/>
    </location>
</feature>
<keyword evidence="7" id="KW-0325">Glycoprotein</keyword>
<dbReference type="GeneID" id="111253432"/>
<evidence type="ECO:0000313" key="10">
    <source>
        <dbReference type="EnsemblMetazoa" id="XP_022668534"/>
    </source>
</evidence>
<dbReference type="RefSeq" id="XP_022668534.1">
    <property type="nucleotide sequence ID" value="XM_022812799.1"/>
</dbReference>
<evidence type="ECO:0000256" key="8">
    <source>
        <dbReference type="SAM" id="Phobius"/>
    </source>
</evidence>
<keyword evidence="3" id="KW-1003">Cell membrane</keyword>
<evidence type="ECO:0000256" key="4">
    <source>
        <dbReference type="ARBA" id="ARBA00022692"/>
    </source>
</evidence>
<feature type="transmembrane region" description="Helical" evidence="8">
    <location>
        <begin position="29"/>
        <end position="51"/>
    </location>
</feature>
<evidence type="ECO:0000256" key="3">
    <source>
        <dbReference type="ARBA" id="ARBA00022475"/>
    </source>
</evidence>
<evidence type="ECO:0000256" key="2">
    <source>
        <dbReference type="ARBA" id="ARBA00005585"/>
    </source>
</evidence>
<dbReference type="InParanoid" id="A0A7M7KL49"/>
<proteinExistence type="inferred from homology"/>
<dbReference type="PROSITE" id="PS50156">
    <property type="entry name" value="SSD"/>
    <property type="match status" value="1"/>
</dbReference>
<feature type="domain" description="SSD" evidence="9">
    <location>
        <begin position="292"/>
        <end position="450"/>
    </location>
</feature>
<name>A0A7M7KL49_VARDE</name>
<dbReference type="Proteomes" id="UP000594260">
    <property type="component" value="Unplaced"/>
</dbReference>
<feature type="transmembrane region" description="Helical" evidence="8">
    <location>
        <begin position="851"/>
        <end position="870"/>
    </location>
</feature>
<comment type="subcellular location">
    <subcellularLocation>
        <location evidence="1">Cell membrane</location>
        <topology evidence="1">Multi-pass membrane protein</topology>
    </subcellularLocation>
</comment>
<dbReference type="KEGG" id="vde:111253432"/>
<dbReference type="EnsemblMetazoa" id="XM_022812799">
    <property type="protein sequence ID" value="XP_022668534"/>
    <property type="gene ID" value="LOC111253432"/>
</dbReference>